<evidence type="ECO:0000256" key="1">
    <source>
        <dbReference type="SAM" id="MobiDB-lite"/>
    </source>
</evidence>
<sequence length="304" mass="33080">MNEDERKKSTGGDVSWKTERHTHDRVWHSKQGLAISPLPLPLLRPGDGNGKTRERVDDPPIEEPLAGGSGLVREPLHCGVAGRLAGRQAAHSYLAHRMRRRVPCSRWWRVWGLTHGLTTANPWVLVVAAAPCRAFRGETATVAVVTTVREGAAAIRWRGGLRGQTFQSHPDGETRRDAPAIGSPSVLYANFKWLENVVAVADSVVSSIEKVEGPGTRRVKESVNDSKDEDGSDVASTLSGLLAGLPTLAGPQRLANSLRQKFVNNSGRLVAVVEPVDRSRCAINESPATMMVVPDGRPRFQFKC</sequence>
<dbReference type="AlphaFoldDB" id="A0A195BFE3"/>
<dbReference type="Proteomes" id="UP000078540">
    <property type="component" value="Unassembled WGS sequence"/>
</dbReference>
<evidence type="ECO:0000313" key="2">
    <source>
        <dbReference type="EMBL" id="KYM82929.1"/>
    </source>
</evidence>
<feature type="region of interest" description="Disordered" evidence="1">
    <location>
        <begin position="1"/>
        <end position="68"/>
    </location>
</feature>
<dbReference type="EMBL" id="KQ976504">
    <property type="protein sequence ID" value="KYM82929.1"/>
    <property type="molecule type" value="Genomic_DNA"/>
</dbReference>
<name>A0A195BFE3_9HYME</name>
<feature type="region of interest" description="Disordered" evidence="1">
    <location>
        <begin position="216"/>
        <end position="235"/>
    </location>
</feature>
<proteinExistence type="predicted"/>
<gene>
    <name evidence="2" type="ORF">ALC53_06641</name>
</gene>
<evidence type="ECO:0000313" key="3">
    <source>
        <dbReference type="Proteomes" id="UP000078540"/>
    </source>
</evidence>
<protein>
    <submittedName>
        <fullName evidence="2">Uncharacterized protein</fullName>
    </submittedName>
</protein>
<feature type="compositionally biased region" description="Basic and acidic residues" evidence="1">
    <location>
        <begin position="1"/>
        <end position="27"/>
    </location>
</feature>
<organism evidence="2 3">
    <name type="scientific">Atta colombica</name>
    <dbReference type="NCBI Taxonomy" id="520822"/>
    <lineage>
        <taxon>Eukaryota</taxon>
        <taxon>Metazoa</taxon>
        <taxon>Ecdysozoa</taxon>
        <taxon>Arthropoda</taxon>
        <taxon>Hexapoda</taxon>
        <taxon>Insecta</taxon>
        <taxon>Pterygota</taxon>
        <taxon>Neoptera</taxon>
        <taxon>Endopterygota</taxon>
        <taxon>Hymenoptera</taxon>
        <taxon>Apocrita</taxon>
        <taxon>Aculeata</taxon>
        <taxon>Formicoidea</taxon>
        <taxon>Formicidae</taxon>
        <taxon>Myrmicinae</taxon>
        <taxon>Atta</taxon>
    </lineage>
</organism>
<accession>A0A195BFE3</accession>
<reference evidence="2 3" key="1">
    <citation type="submission" date="2015-09" db="EMBL/GenBank/DDBJ databases">
        <title>Atta colombica WGS genome.</title>
        <authorList>
            <person name="Nygaard S."/>
            <person name="Hu H."/>
            <person name="Boomsma J."/>
            <person name="Zhang G."/>
        </authorList>
    </citation>
    <scope>NUCLEOTIDE SEQUENCE [LARGE SCALE GENOMIC DNA]</scope>
    <source>
        <strain evidence="2">Treedump-2</strain>
        <tissue evidence="2">Whole body</tissue>
    </source>
</reference>
<keyword evidence="3" id="KW-1185">Reference proteome</keyword>